<dbReference type="AlphaFoldDB" id="A0A918UBV0"/>
<keyword evidence="3" id="KW-1185">Reference proteome</keyword>
<evidence type="ECO:0000313" key="2">
    <source>
        <dbReference type="EMBL" id="GGY27309.1"/>
    </source>
</evidence>
<reference evidence="2" key="2">
    <citation type="submission" date="2020-09" db="EMBL/GenBank/DDBJ databases">
        <authorList>
            <person name="Sun Q."/>
            <person name="Kim S."/>
        </authorList>
    </citation>
    <scope>NUCLEOTIDE SEQUENCE</scope>
    <source>
        <strain evidence="2">KCTC 32182</strain>
    </source>
</reference>
<dbReference type="Gene3D" id="3.30.70.100">
    <property type="match status" value="1"/>
</dbReference>
<dbReference type="CDD" id="cd00371">
    <property type="entry name" value="HMA"/>
    <property type="match status" value="1"/>
</dbReference>
<dbReference type="Proteomes" id="UP000645257">
    <property type="component" value="Unassembled WGS sequence"/>
</dbReference>
<gene>
    <name evidence="2" type="ORF">GCM10011289_33420</name>
</gene>
<dbReference type="PROSITE" id="PS50846">
    <property type="entry name" value="HMA_2"/>
    <property type="match status" value="1"/>
</dbReference>
<name>A0A918UBV0_9NEIS</name>
<evidence type="ECO:0000259" key="1">
    <source>
        <dbReference type="PROSITE" id="PS50846"/>
    </source>
</evidence>
<protein>
    <recommendedName>
        <fullName evidence="1">HMA domain-containing protein</fullName>
    </recommendedName>
</protein>
<dbReference type="EMBL" id="BMYX01000024">
    <property type="protein sequence ID" value="GGY27309.1"/>
    <property type="molecule type" value="Genomic_DNA"/>
</dbReference>
<feature type="domain" description="HMA" evidence="1">
    <location>
        <begin position="2"/>
        <end position="68"/>
    </location>
</feature>
<sequence length="69" mass="7078">MDTLIVKVVGMTCGGCAASVEKALGKVPGVMAVKASHADAQATVSGEALESRLPELRAAVENAGFDWFD</sequence>
<dbReference type="InterPro" id="IPR006121">
    <property type="entry name" value="HMA_dom"/>
</dbReference>
<evidence type="ECO:0000313" key="3">
    <source>
        <dbReference type="Proteomes" id="UP000645257"/>
    </source>
</evidence>
<dbReference type="Pfam" id="PF00403">
    <property type="entry name" value="HMA"/>
    <property type="match status" value="1"/>
</dbReference>
<organism evidence="2 3">
    <name type="scientific">Paludibacterium paludis</name>
    <dbReference type="NCBI Taxonomy" id="1225769"/>
    <lineage>
        <taxon>Bacteria</taxon>
        <taxon>Pseudomonadati</taxon>
        <taxon>Pseudomonadota</taxon>
        <taxon>Betaproteobacteria</taxon>
        <taxon>Neisseriales</taxon>
        <taxon>Chromobacteriaceae</taxon>
        <taxon>Paludibacterium</taxon>
    </lineage>
</organism>
<reference evidence="2" key="1">
    <citation type="journal article" date="2014" name="Int. J. Syst. Evol. Microbiol.">
        <title>Complete genome sequence of Corynebacterium casei LMG S-19264T (=DSM 44701T), isolated from a smear-ripened cheese.</title>
        <authorList>
            <consortium name="US DOE Joint Genome Institute (JGI-PGF)"/>
            <person name="Walter F."/>
            <person name="Albersmeier A."/>
            <person name="Kalinowski J."/>
            <person name="Ruckert C."/>
        </authorList>
    </citation>
    <scope>NUCLEOTIDE SEQUENCE</scope>
    <source>
        <strain evidence="2">KCTC 32182</strain>
    </source>
</reference>
<comment type="caution">
    <text evidence="2">The sequence shown here is derived from an EMBL/GenBank/DDBJ whole genome shotgun (WGS) entry which is preliminary data.</text>
</comment>
<proteinExistence type="predicted"/>
<dbReference type="GO" id="GO:0046872">
    <property type="term" value="F:metal ion binding"/>
    <property type="evidence" value="ECO:0007669"/>
    <property type="project" value="InterPro"/>
</dbReference>
<dbReference type="InterPro" id="IPR036163">
    <property type="entry name" value="HMA_dom_sf"/>
</dbReference>
<accession>A0A918UBV0</accession>
<dbReference type="SUPFAM" id="SSF55008">
    <property type="entry name" value="HMA, heavy metal-associated domain"/>
    <property type="match status" value="1"/>
</dbReference>